<comment type="caution">
    <text evidence="2">The sequence shown here is derived from an EMBL/GenBank/DDBJ whole genome shotgun (WGS) entry which is preliminary data.</text>
</comment>
<evidence type="ECO:0000313" key="2">
    <source>
        <dbReference type="EMBL" id="RAW58062.1"/>
    </source>
</evidence>
<keyword evidence="1" id="KW-0812">Transmembrane</keyword>
<evidence type="ECO:0000313" key="3">
    <source>
        <dbReference type="Proteomes" id="UP000250429"/>
    </source>
</evidence>
<dbReference type="RefSeq" id="WP_055190176.1">
    <property type="nucleotide sequence ID" value="NZ_PRLC01000015.1"/>
</dbReference>
<dbReference type="AlphaFoldDB" id="A0A173ZTM9"/>
<reference evidence="2 3" key="1">
    <citation type="submission" date="2018-02" db="EMBL/GenBank/DDBJ databases">
        <title>Complete genome sequencing of Faecalibacterium prausnitzii strains isolated from the human gut.</title>
        <authorList>
            <person name="Fitzgerald B.C."/>
            <person name="Shkoporov A.N."/>
            <person name="Ross P.R."/>
            <person name="Hill C."/>
        </authorList>
    </citation>
    <scope>NUCLEOTIDE SEQUENCE [LARGE SCALE GENOMIC DNA]</scope>
    <source>
        <strain evidence="2 3">APC922/41-1</strain>
    </source>
</reference>
<dbReference type="OrthoDB" id="1856240at2"/>
<sequence>MEDKLVNKIFKGLIRFLIEVIVMTVLIVGINIFTNGMYLWGLPRINDIQSVNITYPSVTDDVKEISSSEDIELALKLTGFLKYDLFGEVNSEEEPAITITYFLKDGTSKTISANNTTVWWNNKIHVIKDKEMFVNLTEGIFFLEDLQTK</sequence>
<protein>
    <submittedName>
        <fullName evidence="2">Uncharacterized protein</fullName>
    </submittedName>
</protein>
<organism evidence="2 3">
    <name type="scientific">Faecalibacterium hattorii</name>
    <dbReference type="NCBI Taxonomy" id="2935520"/>
    <lineage>
        <taxon>Bacteria</taxon>
        <taxon>Bacillati</taxon>
        <taxon>Bacillota</taxon>
        <taxon>Clostridia</taxon>
        <taxon>Eubacteriales</taxon>
        <taxon>Oscillospiraceae</taxon>
        <taxon>Faecalibacterium</taxon>
    </lineage>
</organism>
<evidence type="ECO:0000256" key="1">
    <source>
        <dbReference type="SAM" id="Phobius"/>
    </source>
</evidence>
<keyword evidence="3" id="KW-1185">Reference proteome</keyword>
<dbReference type="Proteomes" id="UP000250429">
    <property type="component" value="Unassembled WGS sequence"/>
</dbReference>
<feature type="transmembrane region" description="Helical" evidence="1">
    <location>
        <begin position="12"/>
        <end position="40"/>
    </location>
</feature>
<accession>A0A173ZTM9</accession>
<proteinExistence type="predicted"/>
<keyword evidence="1" id="KW-1133">Transmembrane helix</keyword>
<gene>
    <name evidence="2" type="ORF">C4N23_10505</name>
</gene>
<name>A0A173ZTM9_9FIRM</name>
<keyword evidence="1" id="KW-0472">Membrane</keyword>
<dbReference type="EMBL" id="PRLC01000015">
    <property type="protein sequence ID" value="RAW58062.1"/>
    <property type="molecule type" value="Genomic_DNA"/>
</dbReference>